<dbReference type="RefSeq" id="WP_105062322.1">
    <property type="nucleotide sequence ID" value="NZ_MSCJ01000003.1"/>
</dbReference>
<name>A0A2S7VK31_PHOAN</name>
<dbReference type="InterPro" id="IPR025284">
    <property type="entry name" value="DUF4144"/>
</dbReference>
<dbReference type="EMBL" id="MSCJ01000003">
    <property type="protein sequence ID" value="PQJ62517.1"/>
    <property type="molecule type" value="Genomic_DNA"/>
</dbReference>
<sequence length="107" mass="12223">MINWPCFFKLEGDDELIYLSSESDLMDECQSLIWSDADVIVDSNGQQFTFTLSKTNMFCFQMKGDLLALEAVTALIKAHEFSKAEMCLTKIQFRSIDDAIESLSFEQ</sequence>
<gene>
    <name evidence="1" type="ORF">BTO08_20015</name>
</gene>
<accession>A0A2S7VK31</accession>
<evidence type="ECO:0000313" key="2">
    <source>
        <dbReference type="Proteomes" id="UP000238730"/>
    </source>
</evidence>
<evidence type="ECO:0000313" key="1">
    <source>
        <dbReference type="EMBL" id="PQJ62517.1"/>
    </source>
</evidence>
<dbReference type="OrthoDB" id="5771593at2"/>
<organism evidence="1 2">
    <name type="scientific">Photobacterium angustum</name>
    <dbReference type="NCBI Taxonomy" id="661"/>
    <lineage>
        <taxon>Bacteria</taxon>
        <taxon>Pseudomonadati</taxon>
        <taxon>Pseudomonadota</taxon>
        <taxon>Gammaproteobacteria</taxon>
        <taxon>Vibrionales</taxon>
        <taxon>Vibrionaceae</taxon>
        <taxon>Photobacterium</taxon>
    </lineage>
</organism>
<comment type="caution">
    <text evidence="1">The sequence shown here is derived from an EMBL/GenBank/DDBJ whole genome shotgun (WGS) entry which is preliminary data.</text>
</comment>
<dbReference type="Pfam" id="PF13642">
    <property type="entry name" value="DUF4144"/>
    <property type="match status" value="1"/>
</dbReference>
<dbReference type="Gene3D" id="2.40.10.320">
    <property type="entry name" value="Uncharacterised protein PF13642 yp_926445, N-terminal domain"/>
    <property type="match status" value="1"/>
</dbReference>
<dbReference type="Proteomes" id="UP000238730">
    <property type="component" value="Unassembled WGS sequence"/>
</dbReference>
<protein>
    <submittedName>
        <fullName evidence="1">Uncharacterized protein</fullName>
    </submittedName>
</protein>
<dbReference type="AlphaFoldDB" id="A0A2S7VK31"/>
<reference evidence="1 2" key="1">
    <citation type="submission" date="2016-12" db="EMBL/GenBank/DDBJ databases">
        <title>Diversity of luminous bacteria.</title>
        <authorList>
            <person name="Yoshizawa S."/>
            <person name="Kogure K."/>
        </authorList>
    </citation>
    <scope>NUCLEOTIDE SEQUENCE [LARGE SCALE GENOMIC DNA]</scope>
    <source>
        <strain evidence="1 2">LC1-200</strain>
    </source>
</reference>
<proteinExistence type="predicted"/>